<evidence type="ECO:0000259" key="1">
    <source>
        <dbReference type="PROSITE" id="PS50878"/>
    </source>
</evidence>
<dbReference type="Pfam" id="PF00078">
    <property type="entry name" value="RVT_1"/>
    <property type="match status" value="1"/>
</dbReference>
<dbReference type="PANTHER" id="PTHR34047:SF8">
    <property type="entry name" value="PROTEIN YKFC"/>
    <property type="match status" value="1"/>
</dbReference>
<name>M8DDA7_THETY</name>
<dbReference type="EMBL" id="AMYG01000062">
    <property type="protein sequence ID" value="EMT38022.1"/>
    <property type="molecule type" value="Genomic_DNA"/>
</dbReference>
<keyword evidence="3" id="KW-1185">Reference proteome</keyword>
<evidence type="ECO:0000313" key="3">
    <source>
        <dbReference type="Proteomes" id="UP000013242"/>
    </source>
</evidence>
<dbReference type="GO" id="GO:0003964">
    <property type="term" value="F:RNA-directed DNA polymerase activity"/>
    <property type="evidence" value="ECO:0007669"/>
    <property type="project" value="UniProtKB-KW"/>
</dbReference>
<dbReference type="PANTHER" id="PTHR34047">
    <property type="entry name" value="NUCLEAR INTRON MATURASE 1, MITOCHONDRIAL-RELATED"/>
    <property type="match status" value="1"/>
</dbReference>
<reference evidence="2 3" key="1">
    <citation type="journal article" date="2013" name="PLoS ONE">
        <title>Genomic Evaluation of Thermoanaerobacter spp. for the Construction of Designer Co-Cultures to Improve Lignocellulosic Biofuel Production.</title>
        <authorList>
            <person name="Verbeke T.J."/>
            <person name="Zhang X."/>
            <person name="Henrissat B."/>
            <person name="Spicer V."/>
            <person name="Rydzak T."/>
            <person name="Krokhin O.V."/>
            <person name="Fristensky B."/>
            <person name="Levin D.B."/>
            <person name="Sparling R."/>
        </authorList>
    </citation>
    <scope>NUCLEOTIDE SEQUENCE [LARGE SCALE GENOMIC DNA]</scope>
    <source>
        <strain evidence="2 3">WC1</strain>
    </source>
</reference>
<dbReference type="InterPro" id="IPR000477">
    <property type="entry name" value="RT_dom"/>
</dbReference>
<gene>
    <name evidence="2" type="ORF">TthWC1_2488</name>
</gene>
<organism evidence="2 3">
    <name type="scientific">Thermoanaerobacter thermohydrosulfuricus WC1</name>
    <dbReference type="NCBI Taxonomy" id="1198630"/>
    <lineage>
        <taxon>Bacteria</taxon>
        <taxon>Bacillati</taxon>
        <taxon>Bacillota</taxon>
        <taxon>Clostridia</taxon>
        <taxon>Thermoanaerobacterales</taxon>
        <taxon>Thermoanaerobacteraceae</taxon>
        <taxon>Thermoanaerobacter</taxon>
    </lineage>
</organism>
<dbReference type="HOGENOM" id="CLU_013584_0_0_9"/>
<keyword evidence="2" id="KW-0548">Nucleotidyltransferase</keyword>
<dbReference type="InterPro" id="IPR043502">
    <property type="entry name" value="DNA/RNA_pol_sf"/>
</dbReference>
<feature type="domain" description="Reverse transcriptase" evidence="1">
    <location>
        <begin position="1"/>
        <end position="291"/>
    </location>
</feature>
<dbReference type="Proteomes" id="UP000013242">
    <property type="component" value="Unassembled WGS sequence"/>
</dbReference>
<dbReference type="SUPFAM" id="SSF56672">
    <property type="entry name" value="DNA/RNA polymerases"/>
    <property type="match status" value="1"/>
</dbReference>
<dbReference type="CDD" id="cd01651">
    <property type="entry name" value="RT_G2_intron"/>
    <property type="match status" value="1"/>
</dbReference>
<dbReference type="InterPro" id="IPR051083">
    <property type="entry name" value="GrpII_Intron_Splice-Mob/Def"/>
</dbReference>
<dbReference type="PATRIC" id="fig|1198630.3.peg.2482"/>
<dbReference type="PROSITE" id="PS50878">
    <property type="entry name" value="RT_POL"/>
    <property type="match status" value="1"/>
</dbReference>
<sequence length="359" mass="43567">MKKIRNIYEKIYDFENLYQAYLEARKCKRYRQDVLQFSANLEENLIQIQNELIYKTYKVGRYREFFVYDPKKRLIMALPFKDRVVQWAIYRQLNPILDKQYIYDSYGCRIGKGTHKAADRLQYWLRQVSRKPEKYYYLKLDISKYFYRVDHQVLMDIIKKKFDDPNLIWLMDKIINSEDTKFGLPLNMDPDKCTIEDRLAEVGMPIGNLTSQMFANLYLNELDQYVKHELKLHYYIRYMDDIIILHYDKKYLHAVKDDIEQFLNDNLKLQLNKKTAVRPISCGIEFVGFRIWPTHRKLKKKTALKMKHRLKYLQKAYKRGEIGFQEVNSSVQSYFGMLKHCNSYNLRRKLFNILIFSRS</sequence>
<keyword evidence="2" id="KW-0695">RNA-directed DNA polymerase</keyword>
<proteinExistence type="predicted"/>
<accession>M8DDA7</accession>
<keyword evidence="2" id="KW-0808">Transferase</keyword>
<dbReference type="RefSeq" id="WP_004405044.1">
    <property type="nucleotide sequence ID" value="NZ_KB731310.1"/>
</dbReference>
<evidence type="ECO:0000313" key="2">
    <source>
        <dbReference type="EMBL" id="EMT38022.1"/>
    </source>
</evidence>
<comment type="caution">
    <text evidence="2">The sequence shown here is derived from an EMBL/GenBank/DDBJ whole genome shotgun (WGS) entry which is preliminary data.</text>
</comment>
<protein>
    <submittedName>
        <fullName evidence="2">Retron-type reverse transcriptase</fullName>
    </submittedName>
</protein>
<dbReference type="AlphaFoldDB" id="M8DDA7"/>